<reference evidence="2" key="1">
    <citation type="submission" date="2023-08" db="EMBL/GenBank/DDBJ databases">
        <title>A de novo genome assembly of Solanum verrucosum Schlechtendal, a Mexican diploid species geographically isolated from the other diploid A-genome species in potato relatives.</title>
        <authorList>
            <person name="Hosaka K."/>
        </authorList>
    </citation>
    <scope>NUCLEOTIDE SEQUENCE</scope>
    <source>
        <tissue evidence="2">Young leaves</tissue>
    </source>
</reference>
<sequence>MASIVCDDILSELPNDIGLKILSCLNLKERATACFVSRNWHYMITSLDDRKFVRTHHDSHKYCGYCYRDKLESCRNCHTLRPIIVKLASDNTTITEFYLLVPITLLYFQFSLAVFESRLLTVLHLKYCRIDENDIKNIIPCLKEIYFDHVGISSSTLSNFINKCPSIVELTLMSCSYLYSVSVPHQNHLKKVHMNCGRRYLKEIEIKARNLLEFHLFNSSAELEVDLCACTKLQVLNLNCVNIPHRFRHEVSSIKSLCLPLGKGLNKIKIMSPELESLSLIDVLDLDDAFIVNPILHWFKIFDSFIFQNSCALVCSKLMEVEMGLNYVGAIIKFNDMLSLGTDTTESMEVISHSGNLRSNFEPLRFKNIDLKILMPWIPRYESLIDELISYFYPRTLLVRVNSDAPKYNNFTQVLLDELKNWKRKSESSKRCTYIREAPSTTGFIWTVYRQTVFVAEATVKLPSLDGDQTCDHDLSQIGKLIQQNVPVPSIIVEDLFNHDIMDTNTQLSHQIALCFRVKEQRIFWRISF</sequence>
<keyword evidence="3" id="KW-1185">Reference proteome</keyword>
<protein>
    <recommendedName>
        <fullName evidence="1">F-box domain-containing protein</fullName>
    </recommendedName>
</protein>
<evidence type="ECO:0000313" key="3">
    <source>
        <dbReference type="Proteomes" id="UP001234989"/>
    </source>
</evidence>
<dbReference type="Proteomes" id="UP001234989">
    <property type="component" value="Chromosome 5"/>
</dbReference>
<gene>
    <name evidence="2" type="ORF">MTR67_021986</name>
</gene>
<feature type="non-terminal residue" evidence="2">
    <location>
        <position position="529"/>
    </location>
</feature>
<dbReference type="InterPro" id="IPR001810">
    <property type="entry name" value="F-box_dom"/>
</dbReference>
<evidence type="ECO:0000259" key="1">
    <source>
        <dbReference type="PROSITE" id="PS50181"/>
    </source>
</evidence>
<dbReference type="EMBL" id="CP133616">
    <property type="protein sequence ID" value="WMV28601.1"/>
    <property type="molecule type" value="Genomic_DNA"/>
</dbReference>
<dbReference type="SUPFAM" id="SSF52047">
    <property type="entry name" value="RNI-like"/>
    <property type="match status" value="1"/>
</dbReference>
<dbReference type="SMART" id="SM00256">
    <property type="entry name" value="FBOX"/>
    <property type="match status" value="1"/>
</dbReference>
<accession>A0AAF0QY03</accession>
<dbReference type="Gene3D" id="1.20.1280.50">
    <property type="match status" value="1"/>
</dbReference>
<dbReference type="Pfam" id="PF00646">
    <property type="entry name" value="F-box"/>
    <property type="match status" value="1"/>
</dbReference>
<evidence type="ECO:0000313" key="2">
    <source>
        <dbReference type="EMBL" id="WMV28601.1"/>
    </source>
</evidence>
<name>A0AAF0QY03_SOLVR</name>
<feature type="domain" description="F-box" evidence="1">
    <location>
        <begin position="7"/>
        <end position="55"/>
    </location>
</feature>
<dbReference type="SUPFAM" id="SSF81383">
    <property type="entry name" value="F-box domain"/>
    <property type="match status" value="1"/>
</dbReference>
<dbReference type="Gene3D" id="3.80.10.10">
    <property type="entry name" value="Ribonuclease Inhibitor"/>
    <property type="match status" value="1"/>
</dbReference>
<dbReference type="PROSITE" id="PS50181">
    <property type="entry name" value="FBOX"/>
    <property type="match status" value="1"/>
</dbReference>
<organism evidence="2 3">
    <name type="scientific">Solanum verrucosum</name>
    <dbReference type="NCBI Taxonomy" id="315347"/>
    <lineage>
        <taxon>Eukaryota</taxon>
        <taxon>Viridiplantae</taxon>
        <taxon>Streptophyta</taxon>
        <taxon>Embryophyta</taxon>
        <taxon>Tracheophyta</taxon>
        <taxon>Spermatophyta</taxon>
        <taxon>Magnoliopsida</taxon>
        <taxon>eudicotyledons</taxon>
        <taxon>Gunneridae</taxon>
        <taxon>Pentapetalae</taxon>
        <taxon>asterids</taxon>
        <taxon>lamiids</taxon>
        <taxon>Solanales</taxon>
        <taxon>Solanaceae</taxon>
        <taxon>Solanoideae</taxon>
        <taxon>Solaneae</taxon>
        <taxon>Solanum</taxon>
    </lineage>
</organism>
<dbReference type="PANTHER" id="PTHR31639:SF151">
    <property type="entry name" value="F-BOX DOMAIN-CONTAINING PROTEIN"/>
    <property type="match status" value="1"/>
</dbReference>
<dbReference type="InterPro" id="IPR055357">
    <property type="entry name" value="LRR_At1g61320_AtMIF1"/>
</dbReference>
<proteinExistence type="predicted"/>
<dbReference type="Pfam" id="PF23622">
    <property type="entry name" value="LRR_At1g61320_AtMIF1"/>
    <property type="match status" value="1"/>
</dbReference>
<dbReference type="InterPro" id="IPR032675">
    <property type="entry name" value="LRR_dom_sf"/>
</dbReference>
<dbReference type="InterPro" id="IPR036047">
    <property type="entry name" value="F-box-like_dom_sf"/>
</dbReference>
<dbReference type="PANTHER" id="PTHR31639">
    <property type="entry name" value="F-BOX PROTEIN-LIKE"/>
    <property type="match status" value="1"/>
</dbReference>
<dbReference type="AlphaFoldDB" id="A0AAF0QY03"/>